<reference evidence="4" key="1">
    <citation type="journal article" date="2019" name="Int. J. Syst. Evol. Microbiol.">
        <title>The Global Catalogue of Microorganisms (GCM) 10K type strain sequencing project: providing services to taxonomists for standard genome sequencing and annotation.</title>
        <authorList>
            <consortium name="The Broad Institute Genomics Platform"/>
            <consortium name="The Broad Institute Genome Sequencing Center for Infectious Disease"/>
            <person name="Wu L."/>
            <person name="Ma J."/>
        </authorList>
    </citation>
    <scope>NUCLEOTIDE SEQUENCE [LARGE SCALE GENOMIC DNA]</scope>
    <source>
        <strain evidence="4">NBRC 12467</strain>
    </source>
</reference>
<comment type="similarity">
    <text evidence="1">Belongs to the LysR transcriptional regulatory family.</text>
</comment>
<dbReference type="GO" id="GO:0003700">
    <property type="term" value="F:DNA-binding transcription factor activity"/>
    <property type="evidence" value="ECO:0007669"/>
    <property type="project" value="TreeGrafter"/>
</dbReference>
<dbReference type="PANTHER" id="PTHR30537:SF1">
    <property type="entry name" value="HTH-TYPE TRANSCRIPTIONAL REGULATOR PGRR"/>
    <property type="match status" value="1"/>
</dbReference>
<dbReference type="AlphaFoldDB" id="A0AA37SI98"/>
<dbReference type="GO" id="GO:0043565">
    <property type="term" value="F:sequence-specific DNA binding"/>
    <property type="evidence" value="ECO:0007669"/>
    <property type="project" value="TreeGrafter"/>
</dbReference>
<evidence type="ECO:0000259" key="2">
    <source>
        <dbReference type="Pfam" id="PF03466"/>
    </source>
</evidence>
<comment type="caution">
    <text evidence="3">The sequence shown here is derived from an EMBL/GenBank/DDBJ whole genome shotgun (WGS) entry which is preliminary data.</text>
</comment>
<accession>A0AA37SI98</accession>
<dbReference type="PANTHER" id="PTHR30537">
    <property type="entry name" value="HTH-TYPE TRANSCRIPTIONAL REGULATOR"/>
    <property type="match status" value="1"/>
</dbReference>
<evidence type="ECO:0000313" key="4">
    <source>
        <dbReference type="Proteomes" id="UP001156708"/>
    </source>
</evidence>
<keyword evidence="4" id="KW-1185">Reference proteome</keyword>
<sequence>MALTEKGQLLLSDLRPVAHALSETLQNAKLSANRPVGKLRLLSPRSAVEQILLPALPEFSKKYPDIDVDITVADTDLQLPAAEYDAALKIGELISSEMVAVRLGPEKRQVVVGTPAFLKQYGQPEHPKDLVNFPCVRWRWSGQEHAYDWEFHDGRKWFSVHVKGPVLLTDRQLGLKLTLAGFGLCMVSSPDAQPYLDNGELVELFPSYCPLYPGWHICFPRQHYIPKPLRLMIDHLRRFHVGT</sequence>
<dbReference type="Gene3D" id="3.40.190.290">
    <property type="match status" value="1"/>
</dbReference>
<dbReference type="SUPFAM" id="SSF53850">
    <property type="entry name" value="Periplasmic binding protein-like II"/>
    <property type="match status" value="1"/>
</dbReference>
<feature type="domain" description="LysR substrate-binding" evidence="2">
    <location>
        <begin position="33"/>
        <end position="238"/>
    </location>
</feature>
<proteinExistence type="inferred from homology"/>
<protein>
    <submittedName>
        <fullName evidence="3">LysR family transcriptional regulator</fullName>
    </submittedName>
</protein>
<organism evidence="3 4">
    <name type="scientific">Gluconobacter sphaericus NBRC 12467</name>
    <dbReference type="NCBI Taxonomy" id="1307951"/>
    <lineage>
        <taxon>Bacteria</taxon>
        <taxon>Pseudomonadati</taxon>
        <taxon>Pseudomonadota</taxon>
        <taxon>Alphaproteobacteria</taxon>
        <taxon>Acetobacterales</taxon>
        <taxon>Acetobacteraceae</taxon>
        <taxon>Gluconobacter</taxon>
    </lineage>
</organism>
<dbReference type="Proteomes" id="UP001156708">
    <property type="component" value="Unassembled WGS sequence"/>
</dbReference>
<dbReference type="InterPro" id="IPR058163">
    <property type="entry name" value="LysR-type_TF_proteobact-type"/>
</dbReference>
<dbReference type="GO" id="GO:0006351">
    <property type="term" value="P:DNA-templated transcription"/>
    <property type="evidence" value="ECO:0007669"/>
    <property type="project" value="TreeGrafter"/>
</dbReference>
<dbReference type="Pfam" id="PF03466">
    <property type="entry name" value="LysR_substrate"/>
    <property type="match status" value="1"/>
</dbReference>
<dbReference type="EMBL" id="BSNZ01000057">
    <property type="protein sequence ID" value="GLQ86237.1"/>
    <property type="molecule type" value="Genomic_DNA"/>
</dbReference>
<gene>
    <name evidence="3" type="ORF">GCM10007872_31500</name>
</gene>
<dbReference type="InterPro" id="IPR005119">
    <property type="entry name" value="LysR_subst-bd"/>
</dbReference>
<evidence type="ECO:0000256" key="1">
    <source>
        <dbReference type="ARBA" id="ARBA00009437"/>
    </source>
</evidence>
<evidence type="ECO:0000313" key="3">
    <source>
        <dbReference type="EMBL" id="GLQ86237.1"/>
    </source>
</evidence>
<name>A0AA37SI98_9PROT</name>